<evidence type="ECO:0000256" key="1">
    <source>
        <dbReference type="SAM" id="MobiDB-lite"/>
    </source>
</evidence>
<feature type="region of interest" description="Disordered" evidence="1">
    <location>
        <begin position="48"/>
        <end position="67"/>
    </location>
</feature>
<proteinExistence type="predicted"/>
<dbReference type="Proteomes" id="UP000004848">
    <property type="component" value="Unassembled WGS sequence"/>
</dbReference>
<organism evidence="2 3">
    <name type="scientific">Roseibium aggregatum (strain ATCC 25650 / DSM 13394 / JCM 20685 / NBRC 16684 / NCIMB 2208 / IAM 12614 / B1)</name>
    <name type="common">Stappia aggregata</name>
    <dbReference type="NCBI Taxonomy" id="384765"/>
    <lineage>
        <taxon>Bacteria</taxon>
        <taxon>Pseudomonadati</taxon>
        <taxon>Pseudomonadota</taxon>
        <taxon>Alphaproteobacteria</taxon>
        <taxon>Hyphomicrobiales</taxon>
        <taxon>Stappiaceae</taxon>
        <taxon>Roseibium</taxon>
    </lineage>
</organism>
<evidence type="ECO:0000313" key="3">
    <source>
        <dbReference type="Proteomes" id="UP000004848"/>
    </source>
</evidence>
<dbReference type="EMBL" id="AAUW01000001">
    <property type="protein sequence ID" value="EAV46361.1"/>
    <property type="molecule type" value="Genomic_DNA"/>
</dbReference>
<protein>
    <submittedName>
        <fullName evidence="2">Uncharacterized protein</fullName>
    </submittedName>
</protein>
<feature type="compositionally biased region" description="Polar residues" evidence="1">
    <location>
        <begin position="50"/>
        <end position="67"/>
    </location>
</feature>
<name>A0NMR6_ROSAI</name>
<sequence length="67" mass="7135">MESAMTHTGDIFEARARAARHAELRRLAGAISSLLFSKAETAQAYKVASTDLSASDNDQGQPTIRAA</sequence>
<reference evidence="2 3" key="1">
    <citation type="submission" date="2006-05" db="EMBL/GenBank/DDBJ databases">
        <authorList>
            <person name="King G."/>
            <person name="Ferriera S."/>
            <person name="Johnson J."/>
            <person name="Kravitz S."/>
            <person name="Beeson K."/>
            <person name="Sutton G."/>
            <person name="Rogers Y.-H."/>
            <person name="Friedman R."/>
            <person name="Frazier M."/>
            <person name="Venter J.C."/>
        </authorList>
    </citation>
    <scope>NUCLEOTIDE SEQUENCE [LARGE SCALE GENOMIC DNA]</scope>
    <source>
        <strain evidence="3">ATCC 25650 / DSM 13394 / JCM 20685 / NBRC 16684 / NCIMB 2208 / IAM 12614 / B1</strain>
    </source>
</reference>
<evidence type="ECO:0000313" key="2">
    <source>
        <dbReference type="EMBL" id="EAV46361.1"/>
    </source>
</evidence>
<dbReference type="AlphaFoldDB" id="A0NMR6"/>
<accession>A0NMR6</accession>
<comment type="caution">
    <text evidence="2">The sequence shown here is derived from an EMBL/GenBank/DDBJ whole genome shotgun (WGS) entry which is preliminary data.</text>
</comment>
<gene>
    <name evidence="2" type="ORF">SIAM614_11043</name>
</gene>